<evidence type="ECO:0000313" key="6">
    <source>
        <dbReference type="EMBL" id="RHG27785.1"/>
    </source>
</evidence>
<dbReference type="InterPro" id="IPR020843">
    <property type="entry name" value="ER"/>
</dbReference>
<dbReference type="SMART" id="SM00829">
    <property type="entry name" value="PKS_ER"/>
    <property type="match status" value="1"/>
</dbReference>
<evidence type="ECO:0000256" key="1">
    <source>
        <dbReference type="ARBA" id="ARBA00022723"/>
    </source>
</evidence>
<dbReference type="Gene3D" id="3.40.50.720">
    <property type="entry name" value="NAD(P)-binding Rossmann-like Domain"/>
    <property type="match status" value="1"/>
</dbReference>
<reference evidence="6 7" key="1">
    <citation type="submission" date="2018-08" db="EMBL/GenBank/DDBJ databases">
        <title>A genome reference for cultivated species of the human gut microbiota.</title>
        <authorList>
            <person name="Zou Y."/>
            <person name="Xue W."/>
            <person name="Luo G."/>
        </authorList>
    </citation>
    <scope>NUCLEOTIDE SEQUENCE [LARGE SCALE GENOMIC DNA]</scope>
    <source>
        <strain evidence="6 7">AM22-22</strain>
    </source>
</reference>
<protein>
    <submittedName>
        <fullName evidence="6">Alcohol dehydrogenase</fullName>
    </submittedName>
</protein>
<keyword evidence="2 4" id="KW-0862">Zinc</keyword>
<keyword evidence="3" id="KW-0560">Oxidoreductase</keyword>
<dbReference type="PANTHER" id="PTHR43401:SF2">
    <property type="entry name" value="L-THREONINE 3-DEHYDROGENASE"/>
    <property type="match status" value="1"/>
</dbReference>
<dbReference type="InterPro" id="IPR013154">
    <property type="entry name" value="ADH-like_N"/>
</dbReference>
<dbReference type="SUPFAM" id="SSF50129">
    <property type="entry name" value="GroES-like"/>
    <property type="match status" value="1"/>
</dbReference>
<dbReference type="EMBL" id="QRIC01000004">
    <property type="protein sequence ID" value="RHG27785.1"/>
    <property type="molecule type" value="Genomic_DNA"/>
</dbReference>
<keyword evidence="7" id="KW-1185">Reference proteome</keyword>
<feature type="domain" description="Enoyl reductase (ER)" evidence="5">
    <location>
        <begin position="10"/>
        <end position="259"/>
    </location>
</feature>
<name>A0A414T0N4_9FIRM</name>
<comment type="cofactor">
    <cofactor evidence="4">
        <name>Zn(2+)</name>
        <dbReference type="ChEBI" id="CHEBI:29105"/>
    </cofactor>
</comment>
<dbReference type="InterPro" id="IPR013149">
    <property type="entry name" value="ADH-like_C"/>
</dbReference>
<organism evidence="6 7">
    <name type="scientific">Dorea longicatena</name>
    <dbReference type="NCBI Taxonomy" id="88431"/>
    <lineage>
        <taxon>Bacteria</taxon>
        <taxon>Bacillati</taxon>
        <taxon>Bacillota</taxon>
        <taxon>Clostridia</taxon>
        <taxon>Lachnospirales</taxon>
        <taxon>Lachnospiraceae</taxon>
        <taxon>Dorea</taxon>
    </lineage>
</organism>
<dbReference type="Pfam" id="PF00107">
    <property type="entry name" value="ADH_zinc_N"/>
    <property type="match status" value="1"/>
</dbReference>
<dbReference type="Pfam" id="PF08240">
    <property type="entry name" value="ADH_N"/>
    <property type="match status" value="1"/>
</dbReference>
<dbReference type="InterPro" id="IPR002328">
    <property type="entry name" value="ADH_Zn_CS"/>
</dbReference>
<dbReference type="PANTHER" id="PTHR43401">
    <property type="entry name" value="L-THREONINE 3-DEHYDROGENASE"/>
    <property type="match status" value="1"/>
</dbReference>
<dbReference type="InterPro" id="IPR036291">
    <property type="entry name" value="NAD(P)-bd_dom_sf"/>
</dbReference>
<accession>A0A414T0N4</accession>
<keyword evidence="1 4" id="KW-0479">Metal-binding</keyword>
<evidence type="ECO:0000313" key="7">
    <source>
        <dbReference type="Proteomes" id="UP000284095"/>
    </source>
</evidence>
<sequence length="339" mass="36807">MKAAVFYEPGVVKVEEKADPVIHGDEVLIRVMAAGICGTDLHIYDGAKGASECFPPVVLGHEFAGVVEAVGEDVVRVKVGDHVTVDPSIMCGKCYACQTGRPHFCESYSATGVTYDGGFAQLCKVREEQVYELKKDVPFEAGAMCEPLGCCLHGIDRAGIRTGDTVLVIGGGTIGQIMIQLARLAGAATVILSEPIESKREMGLKMGADYAVNPMEKTPFDLMKEEGIREINVTIECVGRKETMLDAFKYVGNEGHVLLFGLTEPDCEIPVKPYEIFQREITVTASYVNPFSHGRAAGLVNAGKIRLTDLISDRLPLDDINEVFKIRGKNGKMMIFPNE</sequence>
<comment type="similarity">
    <text evidence="4">Belongs to the zinc-containing alcohol dehydrogenase family.</text>
</comment>
<dbReference type="PROSITE" id="PS00059">
    <property type="entry name" value="ADH_ZINC"/>
    <property type="match status" value="1"/>
</dbReference>
<dbReference type="GO" id="GO:0016491">
    <property type="term" value="F:oxidoreductase activity"/>
    <property type="evidence" value="ECO:0007669"/>
    <property type="project" value="UniProtKB-KW"/>
</dbReference>
<dbReference type="GO" id="GO:0008270">
    <property type="term" value="F:zinc ion binding"/>
    <property type="evidence" value="ECO:0007669"/>
    <property type="project" value="InterPro"/>
</dbReference>
<dbReference type="InterPro" id="IPR011032">
    <property type="entry name" value="GroES-like_sf"/>
</dbReference>
<dbReference type="CDD" id="cd08234">
    <property type="entry name" value="threonine_DH_like"/>
    <property type="match status" value="1"/>
</dbReference>
<gene>
    <name evidence="6" type="ORF">DW265_03220</name>
</gene>
<dbReference type="RefSeq" id="WP_118224381.1">
    <property type="nucleotide sequence ID" value="NZ_QRIC01000004.1"/>
</dbReference>
<evidence type="ECO:0000256" key="3">
    <source>
        <dbReference type="ARBA" id="ARBA00023002"/>
    </source>
</evidence>
<comment type="caution">
    <text evidence="6">The sequence shown here is derived from an EMBL/GenBank/DDBJ whole genome shotgun (WGS) entry which is preliminary data.</text>
</comment>
<dbReference type="Proteomes" id="UP000284095">
    <property type="component" value="Unassembled WGS sequence"/>
</dbReference>
<evidence type="ECO:0000256" key="2">
    <source>
        <dbReference type="ARBA" id="ARBA00022833"/>
    </source>
</evidence>
<evidence type="ECO:0000259" key="5">
    <source>
        <dbReference type="SMART" id="SM00829"/>
    </source>
</evidence>
<evidence type="ECO:0000256" key="4">
    <source>
        <dbReference type="RuleBase" id="RU361277"/>
    </source>
</evidence>
<dbReference type="SUPFAM" id="SSF51735">
    <property type="entry name" value="NAD(P)-binding Rossmann-fold domains"/>
    <property type="match status" value="1"/>
</dbReference>
<dbReference type="InterPro" id="IPR050129">
    <property type="entry name" value="Zn_alcohol_dh"/>
</dbReference>
<dbReference type="AlphaFoldDB" id="A0A414T0N4"/>
<dbReference type="Gene3D" id="3.90.180.10">
    <property type="entry name" value="Medium-chain alcohol dehydrogenases, catalytic domain"/>
    <property type="match status" value="1"/>
</dbReference>
<proteinExistence type="inferred from homology"/>